<protein>
    <recommendedName>
        <fullName evidence="1">Myb/SANT-like DNA-binding domain-containing protein</fullName>
    </recommendedName>
</protein>
<accession>A0AAV8WP72</accession>
<comment type="caution">
    <text evidence="2">The sequence shown here is derived from an EMBL/GenBank/DDBJ whole genome shotgun (WGS) entry which is preliminary data.</text>
</comment>
<feature type="domain" description="Myb/SANT-like DNA-binding" evidence="1">
    <location>
        <begin position="2"/>
        <end position="57"/>
    </location>
</feature>
<organism evidence="2 3">
    <name type="scientific">Rhamnusium bicolor</name>
    <dbReference type="NCBI Taxonomy" id="1586634"/>
    <lineage>
        <taxon>Eukaryota</taxon>
        <taxon>Metazoa</taxon>
        <taxon>Ecdysozoa</taxon>
        <taxon>Arthropoda</taxon>
        <taxon>Hexapoda</taxon>
        <taxon>Insecta</taxon>
        <taxon>Pterygota</taxon>
        <taxon>Neoptera</taxon>
        <taxon>Endopterygota</taxon>
        <taxon>Coleoptera</taxon>
        <taxon>Polyphaga</taxon>
        <taxon>Cucujiformia</taxon>
        <taxon>Chrysomeloidea</taxon>
        <taxon>Cerambycidae</taxon>
        <taxon>Lepturinae</taxon>
        <taxon>Rhagiini</taxon>
        <taxon>Rhamnusium</taxon>
    </lineage>
</organism>
<name>A0AAV8WP72_9CUCU</name>
<evidence type="ECO:0000313" key="2">
    <source>
        <dbReference type="EMBL" id="KAJ8928261.1"/>
    </source>
</evidence>
<dbReference type="Proteomes" id="UP001162156">
    <property type="component" value="Unassembled WGS sequence"/>
</dbReference>
<reference evidence="2" key="1">
    <citation type="journal article" date="2023" name="Insect Mol. Biol.">
        <title>Genome sequencing provides insights into the evolution of gene families encoding plant cell wall-degrading enzymes in longhorned beetles.</title>
        <authorList>
            <person name="Shin N.R."/>
            <person name="Okamura Y."/>
            <person name="Kirsch R."/>
            <person name="Pauchet Y."/>
        </authorList>
    </citation>
    <scope>NUCLEOTIDE SEQUENCE</scope>
    <source>
        <strain evidence="2">RBIC_L_NR</strain>
    </source>
</reference>
<dbReference type="AlphaFoldDB" id="A0AAV8WP72"/>
<evidence type="ECO:0000313" key="3">
    <source>
        <dbReference type="Proteomes" id="UP001162156"/>
    </source>
</evidence>
<proteinExistence type="predicted"/>
<keyword evidence="3" id="KW-1185">Reference proteome</keyword>
<dbReference type="EMBL" id="JANEYF010005422">
    <property type="protein sequence ID" value="KAJ8928261.1"/>
    <property type="molecule type" value="Genomic_DNA"/>
</dbReference>
<evidence type="ECO:0000259" key="1">
    <source>
        <dbReference type="Pfam" id="PF13837"/>
    </source>
</evidence>
<dbReference type="Pfam" id="PF13837">
    <property type="entry name" value="Myb_DNA-bind_4"/>
    <property type="match status" value="1"/>
</dbReference>
<sequence>MFEEIAKEMQHTTKTRISGTNCENRWKVLERNYKKYIDNSKLTGRGRKVFEYADIMHTILGSKKNIHLVLLLSSDTINTPEESADDMKNVMEMSTEPDV</sequence>
<gene>
    <name evidence="2" type="ORF">NQ314_019212</name>
</gene>
<dbReference type="InterPro" id="IPR044822">
    <property type="entry name" value="Myb_DNA-bind_4"/>
</dbReference>